<accession>A0A1B1AH23</accession>
<keyword evidence="2" id="KW-1185">Reference proteome</keyword>
<reference evidence="1 2" key="1">
    <citation type="submission" date="2015-11" db="EMBL/GenBank/DDBJ databases">
        <title>Whole-Genome Sequence of Candidatus Oderbacter manganicum from the National Park Lower Oder Valley, Germany.</title>
        <authorList>
            <person name="Braun B."/>
            <person name="Liere K."/>
            <person name="Szewzyk U."/>
        </authorList>
    </citation>
    <scope>NUCLEOTIDE SEQUENCE [LARGE SCALE GENOMIC DNA]</scope>
    <source>
        <strain evidence="1 2">OTSz_A_272</strain>
    </source>
</reference>
<dbReference type="Proteomes" id="UP000092498">
    <property type="component" value="Chromosome"/>
</dbReference>
<dbReference type="EMBL" id="CP013244">
    <property type="protein sequence ID" value="ANP45858.1"/>
    <property type="molecule type" value="Genomic_DNA"/>
</dbReference>
<dbReference type="InParanoid" id="A0A1B1AH23"/>
<gene>
    <name evidence="1" type="ORF">ATE48_07935</name>
</gene>
<protein>
    <submittedName>
        <fullName evidence="1">Uncharacterized protein</fullName>
    </submittedName>
</protein>
<dbReference type="AlphaFoldDB" id="A0A1B1AH23"/>
<proteinExistence type="predicted"/>
<dbReference type="KEGG" id="cbot:ATE48_07935"/>
<name>A0A1B1AH23_9PROT</name>
<sequence length="96" mass="10657">MFRHASGLAIHRDELARNHARDSNRAMQGYVVQVTSTSSSSAARYYVLCGADAEAIRLVRAKLDLNDEQPVSILRPVASWEIDAFGLFPDEVRQAP</sequence>
<organism evidence="1 2">
    <name type="scientific">Candidatus Viadribacter manganicus</name>
    <dbReference type="NCBI Taxonomy" id="1759059"/>
    <lineage>
        <taxon>Bacteria</taxon>
        <taxon>Pseudomonadati</taxon>
        <taxon>Pseudomonadota</taxon>
        <taxon>Alphaproteobacteria</taxon>
        <taxon>Hyphomonadales</taxon>
        <taxon>Hyphomonadaceae</taxon>
        <taxon>Candidatus Viadribacter</taxon>
    </lineage>
</organism>
<evidence type="ECO:0000313" key="1">
    <source>
        <dbReference type="EMBL" id="ANP45858.1"/>
    </source>
</evidence>
<evidence type="ECO:0000313" key="2">
    <source>
        <dbReference type="Proteomes" id="UP000092498"/>
    </source>
</evidence>